<feature type="domain" description="Group II intron maturase-specific" evidence="1">
    <location>
        <begin position="293"/>
        <end position="363"/>
    </location>
</feature>
<protein>
    <recommendedName>
        <fullName evidence="1">Group II intron maturase-specific domain-containing protein</fullName>
    </recommendedName>
</protein>
<reference evidence="2" key="2">
    <citation type="journal article" date="2019" name="Mol. Phylogenet. Evol.">
        <title>Reassessment of the classification of bryopsidales (chlorophyta) based on chloroplast phylogenomic analyses.</title>
        <authorList>
            <person name="Cremen M.C."/>
            <person name="Leliaert F."/>
            <person name="West J."/>
            <person name="Lam D.W."/>
            <person name="Shimada S."/>
            <person name="Lopez-Bautista J.M."/>
            <person name="Verbruggen H."/>
        </authorList>
    </citation>
    <scope>NUCLEOTIDE SEQUENCE</scope>
</reference>
<proteinExistence type="predicted"/>
<dbReference type="AlphaFoldDB" id="A0A386AXL9"/>
<dbReference type="InterPro" id="IPR013597">
    <property type="entry name" value="Mat_intron_G2"/>
</dbReference>
<dbReference type="Pfam" id="PF08388">
    <property type="entry name" value="GIIM"/>
    <property type="match status" value="1"/>
</dbReference>
<keyword evidence="2" id="KW-0150">Chloroplast</keyword>
<accession>A0A386AXL9</accession>
<organism evidence="2">
    <name type="scientific">Johnson-sea-linkia profunda</name>
    <dbReference type="NCBI Taxonomy" id="575876"/>
    <lineage>
        <taxon>Eukaryota</taxon>
        <taxon>Viridiplantae</taxon>
        <taxon>Chlorophyta</taxon>
        <taxon>core chlorophytes</taxon>
        <taxon>Ulvophyceae</taxon>
        <taxon>TCBD clade</taxon>
        <taxon>Bryopsidales</taxon>
        <taxon>Halimedineae</taxon>
        <taxon>Halimedaceae</taxon>
        <taxon>Rhipileae</taxon>
        <taxon>Johnson-sea-linkia</taxon>
    </lineage>
</organism>
<dbReference type="EMBL" id="MH591089">
    <property type="protein sequence ID" value="AYC64098.1"/>
    <property type="molecule type" value="Genomic_DNA"/>
</dbReference>
<evidence type="ECO:0000259" key="1">
    <source>
        <dbReference type="Pfam" id="PF08388"/>
    </source>
</evidence>
<geneLocation type="chloroplast" evidence="2"/>
<gene>
    <name evidence="2" type="primary">orf396</name>
</gene>
<keyword evidence="2" id="KW-0934">Plastid</keyword>
<name>A0A386AXL9_9CHLO</name>
<reference evidence="2" key="1">
    <citation type="submission" date="2018-07" db="EMBL/GenBank/DDBJ databases">
        <authorList>
            <person name="Quirk P.G."/>
            <person name="Krulwich T.A."/>
        </authorList>
    </citation>
    <scope>NUCLEOTIDE SEQUENCE</scope>
</reference>
<sequence length="396" mass="48723">MKKNSFIHWTFAFRKLIKFQKKIAKNQKNFRNCRNFQRLLRKTSFIQLLIIKEIFHQNSHFFFDIRKFRFFLQQKIHHQVWILAISPIYNFPVFIDIKNPQLYPKLCLFFKQPTTHSILISQFSHFFNKKTKKWLLANLCIEKKYFFQRLRKTTPKSPEYNFLKKIVKNFIIFKFIEHFHCHGQSFHFSVFKNIHHQKNAFQNNFKTFQQNFLEYNGFLLISLKTKKNQSIFYKCFDSFTQTFGLHIKFFKLYSLCEGFNFSGWFFLKNSTNFSGLISPQNFYHHKKEIQKYLKNPTLKSQSIDQIIFELNRKILYWQKFYNCSMKFSQTCSLMNNFLFCQIWLWIKKRHRNKSSKWLYNRYWKSSTSLSSTNHQWVFSVNNQKILRIFSYRKVEV</sequence>
<evidence type="ECO:0000313" key="2">
    <source>
        <dbReference type="EMBL" id="AYC64098.1"/>
    </source>
</evidence>